<evidence type="ECO:0000256" key="1">
    <source>
        <dbReference type="SAM" id="Phobius"/>
    </source>
</evidence>
<sequence length="119" mass="13911">MDRHNRWRLLSWKSRRPDLIEKFVKRLASADNRPSKFSMKDEPLFNPELLKRLNFSHVLKVFNPPISAAHPGESLVVRPLCRGDYDRGKLLLSLFFYACFLVRGIGRYVVQAQVQKSLL</sequence>
<keyword evidence="1" id="KW-1133">Transmembrane helix</keyword>
<feature type="transmembrane region" description="Helical" evidence="1">
    <location>
        <begin position="90"/>
        <end position="110"/>
    </location>
</feature>
<protein>
    <submittedName>
        <fullName evidence="2">Uncharacterized protein</fullName>
    </submittedName>
</protein>
<keyword evidence="1" id="KW-0472">Membrane</keyword>
<name>A0A7R9DG79_TIMPO</name>
<organism evidence="2">
    <name type="scientific">Timema poppense</name>
    <name type="common">Walking stick</name>
    <dbReference type="NCBI Taxonomy" id="170557"/>
    <lineage>
        <taxon>Eukaryota</taxon>
        <taxon>Metazoa</taxon>
        <taxon>Ecdysozoa</taxon>
        <taxon>Arthropoda</taxon>
        <taxon>Hexapoda</taxon>
        <taxon>Insecta</taxon>
        <taxon>Pterygota</taxon>
        <taxon>Neoptera</taxon>
        <taxon>Polyneoptera</taxon>
        <taxon>Phasmatodea</taxon>
        <taxon>Timematodea</taxon>
        <taxon>Timematoidea</taxon>
        <taxon>Timematidae</taxon>
        <taxon>Timema</taxon>
    </lineage>
</organism>
<gene>
    <name evidence="2" type="ORF">TPSB3V08_LOCUS8554</name>
</gene>
<keyword evidence="1" id="KW-0812">Transmembrane</keyword>
<evidence type="ECO:0000313" key="2">
    <source>
        <dbReference type="EMBL" id="CAD7412659.1"/>
    </source>
</evidence>
<proteinExistence type="predicted"/>
<accession>A0A7R9DG79</accession>
<dbReference type="EMBL" id="OD006211">
    <property type="protein sequence ID" value="CAD7412659.1"/>
    <property type="molecule type" value="Genomic_DNA"/>
</dbReference>
<reference evidence="2" key="1">
    <citation type="submission" date="2020-11" db="EMBL/GenBank/DDBJ databases">
        <authorList>
            <person name="Tran Van P."/>
        </authorList>
    </citation>
    <scope>NUCLEOTIDE SEQUENCE</scope>
</reference>
<dbReference type="AlphaFoldDB" id="A0A7R9DG79"/>